<dbReference type="AlphaFoldDB" id="A0AAD5WF18"/>
<reference evidence="1" key="1">
    <citation type="submission" date="2021-06" db="EMBL/GenBank/DDBJ databases">
        <title>Parelaphostrongylus tenuis whole genome reference sequence.</title>
        <authorList>
            <person name="Garwood T.J."/>
            <person name="Larsen P.A."/>
            <person name="Fountain-Jones N.M."/>
            <person name="Garbe J.R."/>
            <person name="Macchietto M.G."/>
            <person name="Kania S.A."/>
            <person name="Gerhold R.W."/>
            <person name="Richards J.E."/>
            <person name="Wolf T.M."/>
        </authorList>
    </citation>
    <scope>NUCLEOTIDE SEQUENCE</scope>
    <source>
        <strain evidence="1">MNPRO001-30</strain>
        <tissue evidence="1">Meninges</tissue>
    </source>
</reference>
<evidence type="ECO:0000313" key="1">
    <source>
        <dbReference type="EMBL" id="KAJ1367761.1"/>
    </source>
</evidence>
<keyword evidence="2" id="KW-1185">Reference proteome</keyword>
<dbReference type="Proteomes" id="UP001196413">
    <property type="component" value="Unassembled WGS sequence"/>
</dbReference>
<organism evidence="1 2">
    <name type="scientific">Parelaphostrongylus tenuis</name>
    <name type="common">Meningeal worm</name>
    <dbReference type="NCBI Taxonomy" id="148309"/>
    <lineage>
        <taxon>Eukaryota</taxon>
        <taxon>Metazoa</taxon>
        <taxon>Ecdysozoa</taxon>
        <taxon>Nematoda</taxon>
        <taxon>Chromadorea</taxon>
        <taxon>Rhabditida</taxon>
        <taxon>Rhabditina</taxon>
        <taxon>Rhabditomorpha</taxon>
        <taxon>Strongyloidea</taxon>
        <taxon>Metastrongylidae</taxon>
        <taxon>Parelaphostrongylus</taxon>
    </lineage>
</organism>
<name>A0AAD5WF18_PARTN</name>
<sequence>MVLTESGLGYMVAEKDRGEAGDDVLLDGDTAFAAPAVSDLRTLPDYAKTNFFDMGFLQSSTYDNIDFPIMLERLLVAQWSEVLCEDMKTMI</sequence>
<dbReference type="EMBL" id="JAHQIW010005996">
    <property type="protein sequence ID" value="KAJ1367761.1"/>
    <property type="molecule type" value="Genomic_DNA"/>
</dbReference>
<accession>A0AAD5WF18</accession>
<comment type="caution">
    <text evidence="1">The sequence shown here is derived from an EMBL/GenBank/DDBJ whole genome shotgun (WGS) entry which is preliminary data.</text>
</comment>
<proteinExistence type="predicted"/>
<gene>
    <name evidence="1" type="ORF">KIN20_028746</name>
</gene>
<protein>
    <submittedName>
        <fullName evidence="1">Uncharacterized protein</fullName>
    </submittedName>
</protein>
<evidence type="ECO:0000313" key="2">
    <source>
        <dbReference type="Proteomes" id="UP001196413"/>
    </source>
</evidence>